<evidence type="ECO:0000313" key="6">
    <source>
        <dbReference type="EMBL" id="CAF3591053.1"/>
    </source>
</evidence>
<dbReference type="OrthoDB" id="10041673at2759"/>
<evidence type="ECO:0000313" key="7">
    <source>
        <dbReference type="Proteomes" id="UP000663829"/>
    </source>
</evidence>
<proteinExistence type="predicted"/>
<keyword evidence="2" id="KW-1133">Transmembrane helix</keyword>
<dbReference type="Proteomes" id="UP000663829">
    <property type="component" value="Unassembled WGS sequence"/>
</dbReference>
<feature type="compositionally biased region" description="Basic residues" evidence="1">
    <location>
        <begin position="1"/>
        <end position="24"/>
    </location>
</feature>
<evidence type="ECO:0000256" key="2">
    <source>
        <dbReference type="SAM" id="Phobius"/>
    </source>
</evidence>
<dbReference type="EMBL" id="CAJNOQ010000477">
    <property type="protein sequence ID" value="CAF0805662.1"/>
    <property type="molecule type" value="Genomic_DNA"/>
</dbReference>
<reference evidence="4" key="1">
    <citation type="submission" date="2021-02" db="EMBL/GenBank/DDBJ databases">
        <authorList>
            <person name="Nowell W R."/>
        </authorList>
    </citation>
    <scope>NUCLEOTIDE SEQUENCE</scope>
</reference>
<accession>A0A813T386</accession>
<keyword evidence="2" id="KW-0472">Membrane</keyword>
<dbReference type="AlphaFoldDB" id="A0A813T386"/>
<evidence type="ECO:0000313" key="4">
    <source>
        <dbReference type="EMBL" id="CAF0805662.1"/>
    </source>
</evidence>
<gene>
    <name evidence="4" type="ORF">GPM918_LOCUS3759</name>
    <name evidence="3" type="ORF">OVA965_LOCUS4201</name>
    <name evidence="6" type="ORF">SRO942_LOCUS3759</name>
    <name evidence="5" type="ORF">TMI583_LOCUS4199</name>
</gene>
<feature type="region of interest" description="Disordered" evidence="1">
    <location>
        <begin position="1"/>
        <end position="41"/>
    </location>
</feature>
<evidence type="ECO:0000313" key="5">
    <source>
        <dbReference type="EMBL" id="CAF3575062.1"/>
    </source>
</evidence>
<dbReference type="EMBL" id="CAJNOK010001079">
    <property type="protein sequence ID" value="CAF0792352.1"/>
    <property type="molecule type" value="Genomic_DNA"/>
</dbReference>
<name>A0A813T386_9BILA</name>
<comment type="caution">
    <text evidence="4">The sequence shown here is derived from an EMBL/GenBank/DDBJ whole genome shotgun (WGS) entry which is preliminary data.</text>
</comment>
<dbReference type="Proteomes" id="UP000681722">
    <property type="component" value="Unassembled WGS sequence"/>
</dbReference>
<dbReference type="Proteomes" id="UP000682733">
    <property type="component" value="Unassembled WGS sequence"/>
</dbReference>
<keyword evidence="7" id="KW-1185">Reference proteome</keyword>
<sequence length="168" mass="19747">MCHKIVGKLSHPSKSHDQRKHKYKHSLEKLKENKSEKRPYRHQYSMLERENFASSKEEINVEQILLKDDNMMNFDQNTNSLSNRNSFNSDSSLDSREIEDVEIPEKLIDTRAMVRDHFCMAIIGLLCFFPTGIFGLVRATQAYEMKRPSSLVFWPKLAAIYGRHALRW</sequence>
<organism evidence="4 7">
    <name type="scientific">Didymodactylos carnosus</name>
    <dbReference type="NCBI Taxonomy" id="1234261"/>
    <lineage>
        <taxon>Eukaryota</taxon>
        <taxon>Metazoa</taxon>
        <taxon>Spiralia</taxon>
        <taxon>Gnathifera</taxon>
        <taxon>Rotifera</taxon>
        <taxon>Eurotatoria</taxon>
        <taxon>Bdelloidea</taxon>
        <taxon>Philodinida</taxon>
        <taxon>Philodinidae</taxon>
        <taxon>Didymodactylos</taxon>
    </lineage>
</organism>
<dbReference type="EMBL" id="CAJOBA010001079">
    <property type="protein sequence ID" value="CAF3575062.1"/>
    <property type="molecule type" value="Genomic_DNA"/>
</dbReference>
<feature type="compositionally biased region" description="Basic and acidic residues" evidence="1">
    <location>
        <begin position="25"/>
        <end position="38"/>
    </location>
</feature>
<evidence type="ECO:0000256" key="1">
    <source>
        <dbReference type="SAM" id="MobiDB-lite"/>
    </source>
</evidence>
<evidence type="ECO:0000313" key="3">
    <source>
        <dbReference type="EMBL" id="CAF0792352.1"/>
    </source>
</evidence>
<feature type="transmembrane region" description="Helical" evidence="2">
    <location>
        <begin position="118"/>
        <end position="137"/>
    </location>
</feature>
<keyword evidence="2" id="KW-0812">Transmembrane</keyword>
<dbReference type="EMBL" id="CAJOBC010000477">
    <property type="protein sequence ID" value="CAF3591053.1"/>
    <property type="molecule type" value="Genomic_DNA"/>
</dbReference>
<protein>
    <submittedName>
        <fullName evidence="4">Uncharacterized protein</fullName>
    </submittedName>
</protein>
<dbReference type="Proteomes" id="UP000677228">
    <property type="component" value="Unassembled WGS sequence"/>
</dbReference>